<dbReference type="SUPFAM" id="SSF55073">
    <property type="entry name" value="Nucleotide cyclase"/>
    <property type="match status" value="1"/>
</dbReference>
<name>A0A4V1A3F7_9BACL</name>
<dbReference type="Gene3D" id="3.30.70.270">
    <property type="match status" value="1"/>
</dbReference>
<proteinExistence type="predicted"/>
<keyword evidence="3" id="KW-1185">Reference proteome</keyword>
<sequence>MRNSLIRFFSGLNCTHFFSLLYALSPTSLTSLVKNFLQPDDLFGHWGGEEFIIILKDKTLLEATELAAEKLRNIIENHLFRFAGHMTFPKL</sequence>
<dbReference type="AlphaFoldDB" id="A0A4V1A3F7"/>
<dbReference type="InterPro" id="IPR000160">
    <property type="entry name" value="GGDEF_dom"/>
</dbReference>
<evidence type="ECO:0000313" key="2">
    <source>
        <dbReference type="EMBL" id="QBK27090.1"/>
    </source>
</evidence>
<dbReference type="Proteomes" id="UP000291151">
    <property type="component" value="Chromosome"/>
</dbReference>
<evidence type="ECO:0000313" key="3">
    <source>
        <dbReference type="Proteomes" id="UP000291151"/>
    </source>
</evidence>
<dbReference type="RefSeq" id="WP_208652138.1">
    <property type="nucleotide sequence ID" value="NZ_CP036528.1"/>
</dbReference>
<dbReference type="InterPro" id="IPR043128">
    <property type="entry name" value="Rev_trsase/Diguanyl_cyclase"/>
</dbReference>
<evidence type="ECO:0000259" key="1">
    <source>
        <dbReference type="Pfam" id="PF00990"/>
    </source>
</evidence>
<protein>
    <submittedName>
        <fullName evidence="2">Diguanylate cyclase</fullName>
    </submittedName>
</protein>
<accession>A0A4V1A3F7</accession>
<gene>
    <name evidence="2" type="ORF">DKZ56_02595</name>
</gene>
<reference evidence="2 3" key="1">
    <citation type="submission" date="2019-02" db="EMBL/GenBank/DDBJ databases">
        <title>Ureibacillus thermophilus.</title>
        <authorList>
            <person name="Sunny J.S."/>
            <person name="Natarajan A."/>
            <person name="Saleena L.M."/>
        </authorList>
    </citation>
    <scope>NUCLEOTIDE SEQUENCE [LARGE SCALE GENOMIC DNA]</scope>
    <source>
        <strain evidence="2 3">LM102</strain>
    </source>
</reference>
<dbReference type="Pfam" id="PF00990">
    <property type="entry name" value="GGDEF"/>
    <property type="match status" value="1"/>
</dbReference>
<feature type="domain" description="GGDEF" evidence="1">
    <location>
        <begin position="29"/>
        <end position="78"/>
    </location>
</feature>
<dbReference type="EMBL" id="CP036528">
    <property type="protein sequence ID" value="QBK27090.1"/>
    <property type="molecule type" value="Genomic_DNA"/>
</dbReference>
<organism evidence="2 3">
    <name type="scientific">Ureibacillus thermophilus</name>
    <dbReference type="NCBI Taxonomy" id="367743"/>
    <lineage>
        <taxon>Bacteria</taxon>
        <taxon>Bacillati</taxon>
        <taxon>Bacillota</taxon>
        <taxon>Bacilli</taxon>
        <taxon>Bacillales</taxon>
        <taxon>Caryophanaceae</taxon>
        <taxon>Ureibacillus</taxon>
    </lineage>
</organism>
<dbReference type="InterPro" id="IPR029787">
    <property type="entry name" value="Nucleotide_cyclase"/>
</dbReference>
<dbReference type="KEGG" id="uth:DKZ56_02595"/>